<feature type="region of interest" description="Disordered" evidence="1">
    <location>
        <begin position="31"/>
        <end position="70"/>
    </location>
</feature>
<reference evidence="2" key="1">
    <citation type="submission" date="2018-11" db="EMBL/GenBank/DDBJ databases">
        <authorList>
            <consortium name="Pathogen Informatics"/>
        </authorList>
    </citation>
    <scope>NUCLEOTIDE SEQUENCE</scope>
</reference>
<accession>A0A448X7W0</accession>
<evidence type="ECO:0000313" key="3">
    <source>
        <dbReference type="Proteomes" id="UP000784294"/>
    </source>
</evidence>
<dbReference type="Gene3D" id="3.40.50.300">
    <property type="entry name" value="P-loop containing nucleotide triphosphate hydrolases"/>
    <property type="match status" value="1"/>
</dbReference>
<dbReference type="OrthoDB" id="196131at2759"/>
<dbReference type="AlphaFoldDB" id="A0A448X7W0"/>
<evidence type="ECO:0000313" key="2">
    <source>
        <dbReference type="EMBL" id="VEL30204.1"/>
    </source>
</evidence>
<dbReference type="EMBL" id="CAAALY010110364">
    <property type="protein sequence ID" value="VEL30204.1"/>
    <property type="molecule type" value="Genomic_DNA"/>
</dbReference>
<dbReference type="InterPro" id="IPR027417">
    <property type="entry name" value="P-loop_NTPase"/>
</dbReference>
<proteinExistence type="predicted"/>
<sequence length="70" mass="7642">MGQVGLATSFFTDKNQNVVRDLIELLRESKQPVPDWLNSRSTMLSVENGGRGKRRSGGGGPGNGVNQNRR</sequence>
<organism evidence="2 3">
    <name type="scientific">Protopolystoma xenopodis</name>
    <dbReference type="NCBI Taxonomy" id="117903"/>
    <lineage>
        <taxon>Eukaryota</taxon>
        <taxon>Metazoa</taxon>
        <taxon>Spiralia</taxon>
        <taxon>Lophotrochozoa</taxon>
        <taxon>Platyhelminthes</taxon>
        <taxon>Monogenea</taxon>
        <taxon>Polyopisthocotylea</taxon>
        <taxon>Polystomatidea</taxon>
        <taxon>Polystomatidae</taxon>
        <taxon>Protopolystoma</taxon>
    </lineage>
</organism>
<keyword evidence="3" id="KW-1185">Reference proteome</keyword>
<protein>
    <submittedName>
        <fullName evidence="2">Uncharacterized protein</fullName>
    </submittedName>
</protein>
<dbReference type="Proteomes" id="UP000784294">
    <property type="component" value="Unassembled WGS sequence"/>
</dbReference>
<name>A0A448X7W0_9PLAT</name>
<gene>
    <name evidence="2" type="ORF">PXEA_LOCUS23644</name>
</gene>
<evidence type="ECO:0000256" key="1">
    <source>
        <dbReference type="SAM" id="MobiDB-lite"/>
    </source>
</evidence>
<comment type="caution">
    <text evidence="2">The sequence shown here is derived from an EMBL/GenBank/DDBJ whole genome shotgun (WGS) entry which is preliminary data.</text>
</comment>